<protein>
    <submittedName>
        <fullName evidence="1">Formylmethanofuran dehydrogenase subunit B</fullName>
    </submittedName>
</protein>
<name>A0A7J2TL83_ARCFL</name>
<dbReference type="Gene3D" id="3.40.228.10">
    <property type="entry name" value="Dimethylsulfoxide Reductase, domain 2"/>
    <property type="match status" value="1"/>
</dbReference>
<dbReference type="InterPro" id="IPR016457">
    <property type="entry name" value="Formylmethanofuran_DH_bsu"/>
</dbReference>
<dbReference type="SUPFAM" id="SSF53706">
    <property type="entry name" value="Formate dehydrogenase/DMSO reductase, domains 1-3"/>
    <property type="match status" value="1"/>
</dbReference>
<gene>
    <name evidence="1" type="ORF">ENP88_06915</name>
</gene>
<proteinExistence type="predicted"/>
<dbReference type="AlphaFoldDB" id="A0A7J2TL83"/>
<accession>A0A7J2TL83</accession>
<comment type="caution">
    <text evidence="1">The sequence shown here is derived from an EMBL/GenBank/DDBJ whole genome shotgun (WGS) entry which is preliminary data.</text>
</comment>
<dbReference type="GO" id="GO:0018493">
    <property type="term" value="F:formylmethanofuran dehydrogenase activity"/>
    <property type="evidence" value="ECO:0007669"/>
    <property type="project" value="InterPro"/>
</dbReference>
<evidence type="ECO:0000313" key="1">
    <source>
        <dbReference type="EMBL" id="HEH35851.1"/>
    </source>
</evidence>
<dbReference type="NCBIfam" id="TIGR03129">
    <property type="entry name" value="one_C_dehyd_B"/>
    <property type="match status" value="1"/>
</dbReference>
<dbReference type="GO" id="GO:0015948">
    <property type="term" value="P:methanogenesis"/>
    <property type="evidence" value="ECO:0007669"/>
    <property type="project" value="InterPro"/>
</dbReference>
<dbReference type="PIRSF" id="PIRSF005646">
    <property type="entry name" value="FwdB"/>
    <property type="match status" value="1"/>
</dbReference>
<reference evidence="1" key="1">
    <citation type="journal article" date="2020" name="mSystems">
        <title>Genome- and Community-Level Interaction Insights into Carbon Utilization and Element Cycling Functions of Hydrothermarchaeota in Hydrothermal Sediment.</title>
        <authorList>
            <person name="Zhou Z."/>
            <person name="Liu Y."/>
            <person name="Xu W."/>
            <person name="Pan J."/>
            <person name="Luo Z.H."/>
            <person name="Li M."/>
        </authorList>
    </citation>
    <scope>NUCLEOTIDE SEQUENCE [LARGE SCALE GENOMIC DNA]</scope>
    <source>
        <strain evidence="1">SpSt-26</strain>
    </source>
</reference>
<organism evidence="1">
    <name type="scientific">Archaeoglobus fulgidus</name>
    <dbReference type="NCBI Taxonomy" id="2234"/>
    <lineage>
        <taxon>Archaea</taxon>
        <taxon>Methanobacteriati</taxon>
        <taxon>Methanobacteriota</taxon>
        <taxon>Archaeoglobi</taxon>
        <taxon>Archaeoglobales</taxon>
        <taxon>Archaeoglobaceae</taxon>
        <taxon>Archaeoglobus</taxon>
    </lineage>
</organism>
<dbReference type="Gene3D" id="3.40.50.740">
    <property type="match status" value="1"/>
</dbReference>
<sequence>MNMICTACSCLCDDVEIEDGKILNACERGYRHISGYRQNRARNSVNGKEVDLDKAIEAAVEILKSAKSPAIYGLDTTTVEAQKLALKIAEKLECYIDDNSSFCLGEFVEAILKKELPSTTLEEVRDNAYVIIYWGANVYRSLPRHMSKFTYYPRGAKRSRGYDEDRFLVVIDIRKSEIAKLAKKNAKFIKVDNDVELIESFLKAIEGKASKYEVAEIIREIKRADFNVLFAGLGLKYGLRGNYGLFFDFVRKMNEIAPLYFLPAGFHSNMRGFNETLFEAVGAVNSFSFSERRSDKAFSFSELLIRNTLDAVMIIGTDPISSLPYGVSKNLMKVKKITIDPKNTATASISEVSIRSTFSGIESGGEMVRSDGVRQKLSPIEKSEYDDVYILRKILEGL</sequence>
<dbReference type="EMBL" id="DSLA01000107">
    <property type="protein sequence ID" value="HEH35851.1"/>
    <property type="molecule type" value="Genomic_DNA"/>
</dbReference>